<evidence type="ECO:0000313" key="2">
    <source>
        <dbReference type="EMBL" id="CDJ43285.1"/>
    </source>
</evidence>
<proteinExistence type="predicted"/>
<feature type="region of interest" description="Disordered" evidence="1">
    <location>
        <begin position="251"/>
        <end position="326"/>
    </location>
</feature>
<accession>U6L659</accession>
<name>U6L659_EIMTE</name>
<dbReference type="VEuPathDB" id="ToxoDB:ETH2_1445800"/>
<feature type="compositionally biased region" description="Basic and acidic residues" evidence="1">
    <location>
        <begin position="252"/>
        <end position="266"/>
    </location>
</feature>
<feature type="compositionally biased region" description="Basic and acidic residues" evidence="1">
    <location>
        <begin position="310"/>
        <end position="326"/>
    </location>
</feature>
<gene>
    <name evidence="2" type="ORF">ETH_00008845</name>
</gene>
<dbReference type="RefSeq" id="XP_013234035.1">
    <property type="nucleotide sequence ID" value="XM_013378581.1"/>
</dbReference>
<reference evidence="2" key="2">
    <citation type="submission" date="2013-10" db="EMBL/GenBank/DDBJ databases">
        <authorList>
            <person name="Aslett M."/>
        </authorList>
    </citation>
    <scope>NUCLEOTIDE SEQUENCE [LARGE SCALE GENOMIC DNA]</scope>
    <source>
        <strain evidence="2">Houghton</strain>
    </source>
</reference>
<evidence type="ECO:0000256" key="1">
    <source>
        <dbReference type="SAM" id="MobiDB-lite"/>
    </source>
</evidence>
<dbReference type="Proteomes" id="UP000030747">
    <property type="component" value="Unassembled WGS sequence"/>
</dbReference>
<sequence length="474" mass="53063">MVIGTTQPPSAWSVEREQALRDQQRSLILLTDECLTYAREESGLPSLLQRATYAIIQRIRLSVAKLEVRLEDTETASKQHFAFGLRTTRLYNVRCDSKWEEQPQHSNKNGASCNSDVTSPLASQDACPKSWFDWLRKLRNHQEIRGTVEKIPECFHLKTVIEQACLYLEPINDGHEHASWVPYPAAYRASILQDVEKVLLGNDPSLKLTEATLSSHLRKPGQNAGLGIARALPLAALSHALLSKRLRGTSISERRKPIPEDTDKDQQPTSFPTARGEAVLSKRRLAETTLGLQHSSEEDSSVRPVATSGKAKDTRTHLSNAEARHEDNASGLLRFSDLYCPTELWRIANQTGSHHLYIFKPSEVELRVRCVQRPTAPSPETERTFPRPFPVASYSDSGGNETVGGSQNTREPKGRAALTLDSDEEPLPAITITVLSRKSLLQFTPFQVACIFRWAHYAIILYQEFVSGVYAECL</sequence>
<dbReference type="OrthoDB" id="295668at2759"/>
<dbReference type="VEuPathDB" id="ToxoDB:ETH_00008845"/>
<organism evidence="2 3">
    <name type="scientific">Eimeria tenella</name>
    <name type="common">Coccidian parasite</name>
    <dbReference type="NCBI Taxonomy" id="5802"/>
    <lineage>
        <taxon>Eukaryota</taxon>
        <taxon>Sar</taxon>
        <taxon>Alveolata</taxon>
        <taxon>Apicomplexa</taxon>
        <taxon>Conoidasida</taxon>
        <taxon>Coccidia</taxon>
        <taxon>Eucoccidiorida</taxon>
        <taxon>Eimeriorina</taxon>
        <taxon>Eimeriidae</taxon>
        <taxon>Eimeria</taxon>
    </lineage>
</organism>
<feature type="region of interest" description="Disordered" evidence="1">
    <location>
        <begin position="395"/>
        <end position="414"/>
    </location>
</feature>
<keyword evidence="3" id="KW-1185">Reference proteome</keyword>
<reference evidence="2" key="1">
    <citation type="submission" date="2013-10" db="EMBL/GenBank/DDBJ databases">
        <title>Genomic analysis of the causative agents of coccidiosis in chickens.</title>
        <authorList>
            <person name="Reid A.J."/>
            <person name="Blake D."/>
            <person name="Billington K."/>
            <person name="Browne H."/>
            <person name="Dunn M."/>
            <person name="Hung S."/>
            <person name="Kawahara F."/>
            <person name="Miranda-Saavedra D."/>
            <person name="Mourier T."/>
            <person name="Nagra H."/>
            <person name="Otto T.D."/>
            <person name="Rawlings N."/>
            <person name="Sanchez A."/>
            <person name="Sanders M."/>
            <person name="Subramaniam C."/>
            <person name="Tay Y."/>
            <person name="Dear P."/>
            <person name="Doerig C."/>
            <person name="Gruber A."/>
            <person name="Parkinson J."/>
            <person name="Shirley M."/>
            <person name="Wan K.L."/>
            <person name="Berriman M."/>
            <person name="Tomley F."/>
            <person name="Pain A."/>
        </authorList>
    </citation>
    <scope>NUCLEOTIDE SEQUENCE [LARGE SCALE GENOMIC DNA]</scope>
    <source>
        <strain evidence="2">Houghton</strain>
    </source>
</reference>
<dbReference type="EMBL" id="HG675758">
    <property type="protein sequence ID" value="CDJ43285.1"/>
    <property type="molecule type" value="Genomic_DNA"/>
</dbReference>
<feature type="compositionally biased region" description="Polar residues" evidence="1">
    <location>
        <begin position="395"/>
        <end position="409"/>
    </location>
</feature>
<dbReference type="AlphaFoldDB" id="U6L659"/>
<evidence type="ECO:0000313" key="3">
    <source>
        <dbReference type="Proteomes" id="UP000030747"/>
    </source>
</evidence>
<dbReference type="GeneID" id="25250970"/>
<protein>
    <submittedName>
        <fullName evidence="2">Uncharacterized protein</fullName>
    </submittedName>
</protein>